<evidence type="ECO:0000313" key="2">
    <source>
        <dbReference type="Proteomes" id="UP001163046"/>
    </source>
</evidence>
<proteinExistence type="predicted"/>
<evidence type="ECO:0000313" key="1">
    <source>
        <dbReference type="EMBL" id="KAJ7393092.1"/>
    </source>
</evidence>
<keyword evidence="2" id="KW-1185">Reference proteome</keyword>
<name>A0A9X0A466_9CNID</name>
<reference evidence="1" key="1">
    <citation type="submission" date="2023-01" db="EMBL/GenBank/DDBJ databases">
        <title>Genome assembly of the deep-sea coral Lophelia pertusa.</title>
        <authorList>
            <person name="Herrera S."/>
            <person name="Cordes E."/>
        </authorList>
    </citation>
    <scope>NUCLEOTIDE SEQUENCE</scope>
    <source>
        <strain evidence="1">USNM1676648</strain>
        <tissue evidence="1">Polyp</tissue>
    </source>
</reference>
<sequence>MKHSSRGLYFDMHFFNSSLNTRKKIEDKQQFPIASIQLITLPRGNCFSSAYKRQFELPLNNRGQNKTEGGKNQKQLLVENKCPFFFQIRCLQFTNLRKRKESHHTLLEEPDVSREARKYETSARRLPPDSC</sequence>
<accession>A0A9X0A466</accession>
<protein>
    <submittedName>
        <fullName evidence="1">Uncharacterized protein</fullName>
    </submittedName>
</protein>
<dbReference type="Proteomes" id="UP001163046">
    <property type="component" value="Unassembled WGS sequence"/>
</dbReference>
<dbReference type="AlphaFoldDB" id="A0A9X0A466"/>
<organism evidence="1 2">
    <name type="scientific">Desmophyllum pertusum</name>
    <dbReference type="NCBI Taxonomy" id="174260"/>
    <lineage>
        <taxon>Eukaryota</taxon>
        <taxon>Metazoa</taxon>
        <taxon>Cnidaria</taxon>
        <taxon>Anthozoa</taxon>
        <taxon>Hexacorallia</taxon>
        <taxon>Scleractinia</taxon>
        <taxon>Caryophylliina</taxon>
        <taxon>Caryophylliidae</taxon>
        <taxon>Desmophyllum</taxon>
    </lineage>
</organism>
<gene>
    <name evidence="1" type="ORF">OS493_008390</name>
</gene>
<comment type="caution">
    <text evidence="1">The sequence shown here is derived from an EMBL/GenBank/DDBJ whole genome shotgun (WGS) entry which is preliminary data.</text>
</comment>
<dbReference type="EMBL" id="MU825399">
    <property type="protein sequence ID" value="KAJ7393092.1"/>
    <property type="molecule type" value="Genomic_DNA"/>
</dbReference>